<accession>A0A8C5PRP9</accession>
<proteinExistence type="predicted"/>
<keyword evidence="2" id="KW-1185">Reference proteome</keyword>
<reference evidence="1" key="2">
    <citation type="submission" date="2025-09" db="UniProtKB">
        <authorList>
            <consortium name="Ensembl"/>
        </authorList>
    </citation>
    <scope>IDENTIFICATION</scope>
</reference>
<name>A0A8C5PRP9_9ANUR</name>
<organism evidence="1 2">
    <name type="scientific">Leptobrachium leishanense</name>
    <name type="common">Leishan spiny toad</name>
    <dbReference type="NCBI Taxonomy" id="445787"/>
    <lineage>
        <taxon>Eukaryota</taxon>
        <taxon>Metazoa</taxon>
        <taxon>Chordata</taxon>
        <taxon>Craniata</taxon>
        <taxon>Vertebrata</taxon>
        <taxon>Euteleostomi</taxon>
        <taxon>Amphibia</taxon>
        <taxon>Batrachia</taxon>
        <taxon>Anura</taxon>
        <taxon>Pelobatoidea</taxon>
        <taxon>Megophryidae</taxon>
        <taxon>Leptobrachium</taxon>
    </lineage>
</organism>
<sequence length="36" mass="4052">MTLLLVTLFAKEPACSMPSNFTLHVIQQMRSTNDVN</sequence>
<dbReference type="Ensembl" id="ENSLLET00000027941.1">
    <property type="protein sequence ID" value="ENSLLEP00000026894.1"/>
    <property type="gene ID" value="ENSLLEG00000017083.1"/>
</dbReference>
<evidence type="ECO:0000313" key="2">
    <source>
        <dbReference type="Proteomes" id="UP000694569"/>
    </source>
</evidence>
<protein>
    <submittedName>
        <fullName evidence="1">Uncharacterized protein</fullName>
    </submittedName>
</protein>
<dbReference type="Proteomes" id="UP000694569">
    <property type="component" value="Unplaced"/>
</dbReference>
<dbReference type="AlphaFoldDB" id="A0A8C5PRP9"/>
<reference evidence="1" key="1">
    <citation type="submission" date="2025-08" db="UniProtKB">
        <authorList>
            <consortium name="Ensembl"/>
        </authorList>
    </citation>
    <scope>IDENTIFICATION</scope>
</reference>
<evidence type="ECO:0000313" key="1">
    <source>
        <dbReference type="Ensembl" id="ENSLLEP00000026894.1"/>
    </source>
</evidence>